<comment type="caution">
    <text evidence="1">The sequence shown here is derived from an EMBL/GenBank/DDBJ whole genome shotgun (WGS) entry which is preliminary data.</text>
</comment>
<protein>
    <recommendedName>
        <fullName evidence="3">N-acetyltransferase domain-containing protein</fullName>
    </recommendedName>
</protein>
<name>A0ABQ3T6A2_9ACTN</name>
<organism evidence="1 2">
    <name type="scientific">Streptomyces spororaveus</name>
    <dbReference type="NCBI Taxonomy" id="284039"/>
    <lineage>
        <taxon>Bacteria</taxon>
        <taxon>Bacillati</taxon>
        <taxon>Actinomycetota</taxon>
        <taxon>Actinomycetes</taxon>
        <taxon>Kitasatosporales</taxon>
        <taxon>Streptomycetaceae</taxon>
        <taxon>Streptomyces</taxon>
    </lineage>
</organism>
<dbReference type="Proteomes" id="UP000608522">
    <property type="component" value="Unassembled WGS sequence"/>
</dbReference>
<dbReference type="RefSeq" id="WP_202198283.1">
    <property type="nucleotide sequence ID" value="NZ_BAAATO010000011.1"/>
</dbReference>
<evidence type="ECO:0000313" key="1">
    <source>
        <dbReference type="EMBL" id="GHI75926.1"/>
    </source>
</evidence>
<gene>
    <name evidence="1" type="ORF">Sspor_14870</name>
</gene>
<reference evidence="2" key="1">
    <citation type="submission" date="2023-07" db="EMBL/GenBank/DDBJ databases">
        <title>Whole genome shotgun sequence of Streptomyces spororaveus NBRC 15456.</title>
        <authorList>
            <person name="Komaki H."/>
            <person name="Tamura T."/>
        </authorList>
    </citation>
    <scope>NUCLEOTIDE SEQUENCE [LARGE SCALE GENOMIC DNA]</scope>
    <source>
        <strain evidence="2">NBRC 15456</strain>
    </source>
</reference>
<sequence length="364" mass="40056">MLTRHQPWTEANPAVTPGADFVVEPARPFHIPSLRAHLQFHLEVCPGAAQCREAAALEAHLSAGLSGMWVLTHTPTGYVVGAACLSVRLSGDGIGVLHVHHLLAEPTCADDRPQDLLLAWCTRWAAHRPARVREVHVHTQCLLARRLKPHHSFIGSTTHTHHDGRVVRTDRHHPNLHPTLPAMVTEQEPLTLEWALEVTPLVPEDKGALVQFLDEADSAVRADDYPGEGDPSRSHGFKVLAGGRLAAVLTACLRLPARTRAVAPATSRQEAFLYLDRLVLWDEPGCLDVLMEVSRWAARRARHERLPYVQVRTGSRNQVAQLTDLGWRTRGINTGGDGLVWLLQLDVRHSDAPSRSSHSSGAAL</sequence>
<proteinExistence type="predicted"/>
<evidence type="ECO:0000313" key="2">
    <source>
        <dbReference type="Proteomes" id="UP000608522"/>
    </source>
</evidence>
<evidence type="ECO:0008006" key="3">
    <source>
        <dbReference type="Google" id="ProtNLM"/>
    </source>
</evidence>
<accession>A0ABQ3T6A2</accession>
<keyword evidence="2" id="KW-1185">Reference proteome</keyword>
<dbReference type="EMBL" id="BNED01000005">
    <property type="protein sequence ID" value="GHI75926.1"/>
    <property type="molecule type" value="Genomic_DNA"/>
</dbReference>